<evidence type="ECO:0000256" key="11">
    <source>
        <dbReference type="ARBA" id="ARBA00023224"/>
    </source>
</evidence>
<dbReference type="AlphaFoldDB" id="A0A7R8ZMG3"/>
<protein>
    <submittedName>
        <fullName evidence="15">Uncharacterized protein</fullName>
    </submittedName>
</protein>
<evidence type="ECO:0000256" key="13">
    <source>
        <dbReference type="SAM" id="MobiDB-lite"/>
    </source>
</evidence>
<evidence type="ECO:0000256" key="7">
    <source>
        <dbReference type="ARBA" id="ARBA00023136"/>
    </source>
</evidence>
<comment type="similarity">
    <text evidence="2 12">Belongs to the G-protein coupled receptor 1 family.</text>
</comment>
<comment type="subcellular location">
    <subcellularLocation>
        <location evidence="1">Cell membrane</location>
        <topology evidence="1">Multi-pass membrane protein</topology>
    </subcellularLocation>
</comment>
<dbReference type="GO" id="GO:0001607">
    <property type="term" value="F:neuromedin U receptor activity"/>
    <property type="evidence" value="ECO:0007669"/>
    <property type="project" value="InterPro"/>
</dbReference>
<feature type="region of interest" description="Disordered" evidence="13">
    <location>
        <begin position="492"/>
        <end position="540"/>
    </location>
</feature>
<feature type="transmembrane region" description="Helical" evidence="14">
    <location>
        <begin position="133"/>
        <end position="155"/>
    </location>
</feature>
<evidence type="ECO:0000256" key="5">
    <source>
        <dbReference type="ARBA" id="ARBA00022989"/>
    </source>
</evidence>
<keyword evidence="4 12" id="KW-0812">Transmembrane</keyword>
<organism evidence="15">
    <name type="scientific">Cyprideis torosa</name>
    <dbReference type="NCBI Taxonomy" id="163714"/>
    <lineage>
        <taxon>Eukaryota</taxon>
        <taxon>Metazoa</taxon>
        <taxon>Ecdysozoa</taxon>
        <taxon>Arthropoda</taxon>
        <taxon>Crustacea</taxon>
        <taxon>Oligostraca</taxon>
        <taxon>Ostracoda</taxon>
        <taxon>Podocopa</taxon>
        <taxon>Podocopida</taxon>
        <taxon>Cytherocopina</taxon>
        <taxon>Cytheroidea</taxon>
        <taxon>Cytherideidae</taxon>
        <taxon>Cyprideis</taxon>
    </lineage>
</organism>
<keyword evidence="8" id="KW-1015">Disulfide bond</keyword>
<keyword evidence="11 12" id="KW-0807">Transducer</keyword>
<keyword evidence="5 14" id="KW-1133">Transmembrane helix</keyword>
<keyword evidence="7 14" id="KW-0472">Membrane</keyword>
<dbReference type="PROSITE" id="PS50262">
    <property type="entry name" value="G_PROTEIN_RECEP_F1_2"/>
    <property type="match status" value="1"/>
</dbReference>
<dbReference type="Pfam" id="PF00001">
    <property type="entry name" value="7tm_1"/>
    <property type="match status" value="1"/>
</dbReference>
<feature type="compositionally biased region" description="Basic and acidic residues" evidence="13">
    <location>
        <begin position="518"/>
        <end position="533"/>
    </location>
</feature>
<dbReference type="InterPro" id="IPR005390">
    <property type="entry name" value="NeuromedU_rcpt"/>
</dbReference>
<feature type="transmembrane region" description="Helical" evidence="14">
    <location>
        <begin position="176"/>
        <end position="194"/>
    </location>
</feature>
<evidence type="ECO:0000256" key="4">
    <source>
        <dbReference type="ARBA" id="ARBA00022692"/>
    </source>
</evidence>
<dbReference type="EMBL" id="OB662416">
    <property type="protein sequence ID" value="CAD7230026.1"/>
    <property type="molecule type" value="Genomic_DNA"/>
</dbReference>
<keyword evidence="9 12" id="KW-0675">Receptor</keyword>
<evidence type="ECO:0000256" key="8">
    <source>
        <dbReference type="ARBA" id="ARBA00023157"/>
    </source>
</evidence>
<dbReference type="PANTHER" id="PTHR24243:SF208">
    <property type="entry name" value="PYROKININ-1 RECEPTOR"/>
    <property type="match status" value="1"/>
</dbReference>
<evidence type="ECO:0000256" key="1">
    <source>
        <dbReference type="ARBA" id="ARBA00004651"/>
    </source>
</evidence>
<dbReference type="PRINTS" id="PR00237">
    <property type="entry name" value="GPCRRHODOPSN"/>
</dbReference>
<sequence length="540" mass="60977">MENRTESVLNGTSLPLTDSYCYRYLRLDENGNWSNIPEFLECNLGPRRLPFRILLPITGICVVFFITGMLGNICTCLVIARKTYMHTATNLYLLNLAVADMLTLLIGMPAHLYSSWNWYPWPYGNTVCKLKGIFVEAPAFASILTIVAFTTERYVAVCYPMRLSDLKAKLYRALKLITILWIVAFVFSLPYGLYHNVHFIEHIDGSPIWESAICSHQRNDHIWLFLDLASTLLFFVLPMSGILIMYGRIAIVLHRHQPMPASEAQDEVLSQRRAASKCRVLRMLVAVVIAFFISWAPFHAHRLLFVYVSLVGSWTPVALEVNKVLRIVGTIFYYVNSTVNPLVYSVMSQRFRAALKATIVELCCCQTSKARSGIPSSLIFNGDPLVNSQLEIPVSRRLPLENGTSRKLQDVIPVPPVIVNSDAQLQQRANSFFYLLSEEIDAAGAMRSFACCIADEIDPKEFQRRIDRFGGLGGSRFGGGDILHNLAKEMNDPTILEEENDPEEDNGEGEPVAVEDNGEQKDRVRRSRGEKFRSQIAESF</sequence>
<proteinExistence type="inferred from homology"/>
<keyword evidence="3" id="KW-1003">Cell membrane</keyword>
<keyword evidence="6 12" id="KW-0297">G-protein coupled receptor</keyword>
<gene>
    <name evidence="15" type="ORF">CTOB1V02_LOCUS7890</name>
</gene>
<feature type="transmembrane region" description="Helical" evidence="14">
    <location>
        <begin position="92"/>
        <end position="113"/>
    </location>
</feature>
<evidence type="ECO:0000313" key="15">
    <source>
        <dbReference type="EMBL" id="CAD7230026.1"/>
    </source>
</evidence>
<dbReference type="InterPro" id="IPR017452">
    <property type="entry name" value="GPCR_Rhodpsn_7TM"/>
</dbReference>
<dbReference type="PANTHER" id="PTHR24243">
    <property type="entry name" value="G-PROTEIN COUPLED RECEPTOR"/>
    <property type="match status" value="1"/>
</dbReference>
<evidence type="ECO:0000256" key="6">
    <source>
        <dbReference type="ARBA" id="ARBA00023040"/>
    </source>
</evidence>
<feature type="transmembrane region" description="Helical" evidence="14">
    <location>
        <begin position="53"/>
        <end position="80"/>
    </location>
</feature>
<dbReference type="PROSITE" id="PS00237">
    <property type="entry name" value="G_PROTEIN_RECEP_F1_1"/>
    <property type="match status" value="1"/>
</dbReference>
<evidence type="ECO:0000256" key="10">
    <source>
        <dbReference type="ARBA" id="ARBA00023180"/>
    </source>
</evidence>
<feature type="transmembrane region" description="Helical" evidence="14">
    <location>
        <begin position="280"/>
        <end position="298"/>
    </location>
</feature>
<dbReference type="GO" id="GO:0005886">
    <property type="term" value="C:plasma membrane"/>
    <property type="evidence" value="ECO:0007669"/>
    <property type="project" value="UniProtKB-SubCell"/>
</dbReference>
<reference evidence="15" key="1">
    <citation type="submission" date="2020-11" db="EMBL/GenBank/DDBJ databases">
        <authorList>
            <person name="Tran Van P."/>
        </authorList>
    </citation>
    <scope>NUCLEOTIDE SEQUENCE</scope>
</reference>
<feature type="compositionally biased region" description="Acidic residues" evidence="13">
    <location>
        <begin position="495"/>
        <end position="508"/>
    </location>
</feature>
<dbReference type="PRINTS" id="PR01565">
    <property type="entry name" value="NEUROMEDINUR"/>
</dbReference>
<dbReference type="SUPFAM" id="SSF81321">
    <property type="entry name" value="Family A G protein-coupled receptor-like"/>
    <property type="match status" value="1"/>
</dbReference>
<dbReference type="InterPro" id="IPR000276">
    <property type="entry name" value="GPCR_Rhodpsn"/>
</dbReference>
<feature type="transmembrane region" description="Helical" evidence="14">
    <location>
        <begin position="222"/>
        <end position="246"/>
    </location>
</feature>
<evidence type="ECO:0000256" key="14">
    <source>
        <dbReference type="SAM" id="Phobius"/>
    </source>
</evidence>
<name>A0A7R8ZMG3_9CRUS</name>
<evidence type="ECO:0000256" key="12">
    <source>
        <dbReference type="RuleBase" id="RU000688"/>
    </source>
</evidence>
<keyword evidence="10" id="KW-0325">Glycoprotein</keyword>
<evidence type="ECO:0000256" key="3">
    <source>
        <dbReference type="ARBA" id="ARBA00022475"/>
    </source>
</evidence>
<evidence type="ECO:0000256" key="9">
    <source>
        <dbReference type="ARBA" id="ARBA00023170"/>
    </source>
</evidence>
<dbReference type="Gene3D" id="1.20.1070.10">
    <property type="entry name" value="Rhodopsin 7-helix transmembrane proteins"/>
    <property type="match status" value="1"/>
</dbReference>
<dbReference type="OrthoDB" id="5962705at2759"/>
<accession>A0A7R8ZMG3</accession>
<evidence type="ECO:0000256" key="2">
    <source>
        <dbReference type="ARBA" id="ARBA00010663"/>
    </source>
</evidence>